<evidence type="ECO:0000313" key="6">
    <source>
        <dbReference type="EMBL" id="SVA17100.1"/>
    </source>
</evidence>
<dbReference type="EMBL" id="UINC01004823">
    <property type="protein sequence ID" value="SVA17100.1"/>
    <property type="molecule type" value="Genomic_DNA"/>
</dbReference>
<dbReference type="PANTHER" id="PTHR45663:SF11">
    <property type="entry name" value="GEO12009P1"/>
    <property type="match status" value="1"/>
</dbReference>
<accession>A0A381TM14</accession>
<evidence type="ECO:0000256" key="4">
    <source>
        <dbReference type="ARBA" id="ARBA00023284"/>
    </source>
</evidence>
<sequence>MSSEKVQTFTDENFDSTVVEAEGPVLVDFWAEWCGPCRQMAPAVEALASDYDGKVTVGKLNVDEHPNVAQRFSIRGIPTLLLFNGGEVVDQLVGVADDSKLKSMLDKHI</sequence>
<keyword evidence="2" id="KW-0249">Electron transport</keyword>
<dbReference type="SUPFAM" id="SSF52833">
    <property type="entry name" value="Thioredoxin-like"/>
    <property type="match status" value="1"/>
</dbReference>
<keyword evidence="1" id="KW-0813">Transport</keyword>
<reference evidence="6" key="1">
    <citation type="submission" date="2018-05" db="EMBL/GenBank/DDBJ databases">
        <authorList>
            <person name="Lanie J.A."/>
            <person name="Ng W.-L."/>
            <person name="Kazmierczak K.M."/>
            <person name="Andrzejewski T.M."/>
            <person name="Davidsen T.M."/>
            <person name="Wayne K.J."/>
            <person name="Tettelin H."/>
            <person name="Glass J.I."/>
            <person name="Rusch D."/>
            <person name="Podicherti R."/>
            <person name="Tsui H.-C.T."/>
            <person name="Winkler M.E."/>
        </authorList>
    </citation>
    <scope>NUCLEOTIDE SEQUENCE</scope>
</reference>
<dbReference type="PRINTS" id="PR00421">
    <property type="entry name" value="THIOREDOXIN"/>
</dbReference>
<dbReference type="PROSITE" id="PS00194">
    <property type="entry name" value="THIOREDOXIN_1"/>
    <property type="match status" value="1"/>
</dbReference>
<dbReference type="InterPro" id="IPR013766">
    <property type="entry name" value="Thioredoxin_domain"/>
</dbReference>
<dbReference type="GO" id="GO:0015035">
    <property type="term" value="F:protein-disulfide reductase activity"/>
    <property type="evidence" value="ECO:0007669"/>
    <property type="project" value="InterPro"/>
</dbReference>
<dbReference type="FunFam" id="3.40.30.10:FF:000001">
    <property type="entry name" value="Thioredoxin"/>
    <property type="match status" value="1"/>
</dbReference>
<dbReference type="NCBIfam" id="TIGR01068">
    <property type="entry name" value="thioredoxin"/>
    <property type="match status" value="1"/>
</dbReference>
<evidence type="ECO:0000256" key="1">
    <source>
        <dbReference type="ARBA" id="ARBA00022448"/>
    </source>
</evidence>
<dbReference type="GO" id="GO:0045454">
    <property type="term" value="P:cell redox homeostasis"/>
    <property type="evidence" value="ECO:0007669"/>
    <property type="project" value="TreeGrafter"/>
</dbReference>
<protein>
    <recommendedName>
        <fullName evidence="5">Thioredoxin domain-containing protein</fullName>
    </recommendedName>
</protein>
<dbReference type="PROSITE" id="PS51352">
    <property type="entry name" value="THIOREDOXIN_2"/>
    <property type="match status" value="1"/>
</dbReference>
<evidence type="ECO:0000259" key="5">
    <source>
        <dbReference type="PROSITE" id="PS51352"/>
    </source>
</evidence>
<name>A0A381TM14_9ZZZZ</name>
<dbReference type="InterPro" id="IPR036249">
    <property type="entry name" value="Thioredoxin-like_sf"/>
</dbReference>
<dbReference type="AlphaFoldDB" id="A0A381TM14"/>
<keyword evidence="3" id="KW-1015">Disulfide bond</keyword>
<dbReference type="InterPro" id="IPR017937">
    <property type="entry name" value="Thioredoxin_CS"/>
</dbReference>
<dbReference type="Pfam" id="PF00085">
    <property type="entry name" value="Thioredoxin"/>
    <property type="match status" value="1"/>
</dbReference>
<dbReference type="GO" id="GO:0005829">
    <property type="term" value="C:cytosol"/>
    <property type="evidence" value="ECO:0007669"/>
    <property type="project" value="TreeGrafter"/>
</dbReference>
<keyword evidence="4" id="KW-0676">Redox-active center</keyword>
<dbReference type="CDD" id="cd02947">
    <property type="entry name" value="TRX_family"/>
    <property type="match status" value="1"/>
</dbReference>
<evidence type="ECO:0000256" key="3">
    <source>
        <dbReference type="ARBA" id="ARBA00023157"/>
    </source>
</evidence>
<proteinExistence type="predicted"/>
<evidence type="ECO:0000256" key="2">
    <source>
        <dbReference type="ARBA" id="ARBA00022982"/>
    </source>
</evidence>
<gene>
    <name evidence="6" type="ORF">METZ01_LOCUS69954</name>
</gene>
<dbReference type="InterPro" id="IPR005746">
    <property type="entry name" value="Thioredoxin"/>
</dbReference>
<dbReference type="PANTHER" id="PTHR45663">
    <property type="entry name" value="GEO12009P1"/>
    <property type="match status" value="1"/>
</dbReference>
<dbReference type="PIRSF" id="PIRSF000077">
    <property type="entry name" value="Thioredoxin"/>
    <property type="match status" value="1"/>
</dbReference>
<feature type="domain" description="Thioredoxin" evidence="5">
    <location>
        <begin position="1"/>
        <end position="109"/>
    </location>
</feature>
<organism evidence="6">
    <name type="scientific">marine metagenome</name>
    <dbReference type="NCBI Taxonomy" id="408172"/>
    <lineage>
        <taxon>unclassified sequences</taxon>
        <taxon>metagenomes</taxon>
        <taxon>ecological metagenomes</taxon>
    </lineage>
</organism>
<dbReference type="Gene3D" id="3.40.30.10">
    <property type="entry name" value="Glutaredoxin"/>
    <property type="match status" value="1"/>
</dbReference>